<keyword evidence="10" id="KW-0503">Monooxygenase</keyword>
<dbReference type="PANTHER" id="PTHR46300:SF12">
    <property type="entry name" value="P450, PUTATIVE (EUROFUNG)-RELATED"/>
    <property type="match status" value="1"/>
</dbReference>
<keyword evidence="9" id="KW-0408">Iron</keyword>
<dbReference type="OrthoDB" id="2789670at2759"/>
<evidence type="ECO:0000256" key="11">
    <source>
        <dbReference type="ARBA" id="ARBA00023136"/>
    </source>
</evidence>
<evidence type="ECO:0000256" key="1">
    <source>
        <dbReference type="ARBA" id="ARBA00001971"/>
    </source>
</evidence>
<evidence type="ECO:0000256" key="4">
    <source>
        <dbReference type="ARBA" id="ARBA00022617"/>
    </source>
</evidence>
<dbReference type="InterPro" id="IPR001128">
    <property type="entry name" value="Cyt_P450"/>
</dbReference>
<accession>A0A8E2B2Y5</accession>
<evidence type="ECO:0000256" key="3">
    <source>
        <dbReference type="ARBA" id="ARBA00010617"/>
    </source>
</evidence>
<sequence>MRCVDRWCAIGVYHCLLGPNLCPLSEMFATYLRPILGKPVQSGLGSMNIPGNADTKWRRDRRAFHELFNQTAAHTHQPQYLKAARKLLTFLNDKPGEFVHYIPHTSGALIVSVLYGIETRDEDDEYVAVEEHSISGFAECVNPGAFWVDFLPFLKCQVQEKGICLQEKYYSHERDCLEQHGPGVDRVVSTLQSFVLAMAMHPEVHVSTAEDEYKGYRIPRGSVMLQNTWTILHDPAEYLDPEEFQPERFLKEGNLNPGRRDPAVAAFGSGWRPGLDEDGNPDELTTEVASGFLSHPLDFKCTILPRSKSAEAVIVF</sequence>
<keyword evidence="4" id="KW-0349">Heme</keyword>
<evidence type="ECO:0000256" key="5">
    <source>
        <dbReference type="ARBA" id="ARBA00022692"/>
    </source>
</evidence>
<dbReference type="GO" id="GO:0020037">
    <property type="term" value="F:heme binding"/>
    <property type="evidence" value="ECO:0007669"/>
    <property type="project" value="InterPro"/>
</dbReference>
<dbReference type="AlphaFoldDB" id="A0A8E2B2Y5"/>
<dbReference type="Gene3D" id="1.10.630.10">
    <property type="entry name" value="Cytochrome P450"/>
    <property type="match status" value="2"/>
</dbReference>
<reference evidence="12 13" key="1">
    <citation type="submission" date="2016-07" db="EMBL/GenBank/DDBJ databases">
        <title>Draft genome of the white-rot fungus Obba rivulosa 3A-2.</title>
        <authorList>
            <consortium name="DOE Joint Genome Institute"/>
            <person name="Miettinen O."/>
            <person name="Riley R."/>
            <person name="Acob R."/>
            <person name="Barry K."/>
            <person name="Cullen D."/>
            <person name="De Vries R."/>
            <person name="Hainaut M."/>
            <person name="Hatakka A."/>
            <person name="Henrissat B."/>
            <person name="Hilden K."/>
            <person name="Kuo R."/>
            <person name="Labutti K."/>
            <person name="Lipzen A."/>
            <person name="Makela M.R."/>
            <person name="Sandor L."/>
            <person name="Spatafora J.W."/>
            <person name="Grigoriev I.V."/>
            <person name="Hibbett D.S."/>
        </authorList>
    </citation>
    <scope>NUCLEOTIDE SEQUENCE [LARGE SCALE GENOMIC DNA]</scope>
    <source>
        <strain evidence="12 13">3A-2</strain>
    </source>
</reference>
<dbReference type="Pfam" id="PF00067">
    <property type="entry name" value="p450"/>
    <property type="match status" value="1"/>
</dbReference>
<keyword evidence="13" id="KW-1185">Reference proteome</keyword>
<evidence type="ECO:0000313" key="13">
    <source>
        <dbReference type="Proteomes" id="UP000250043"/>
    </source>
</evidence>
<gene>
    <name evidence="12" type="ORF">OBBRIDRAFT_802108</name>
</gene>
<dbReference type="GO" id="GO:0016020">
    <property type="term" value="C:membrane"/>
    <property type="evidence" value="ECO:0007669"/>
    <property type="project" value="UniProtKB-SubCell"/>
</dbReference>
<dbReference type="EMBL" id="KV722359">
    <property type="protein sequence ID" value="OCH93089.1"/>
    <property type="molecule type" value="Genomic_DNA"/>
</dbReference>
<evidence type="ECO:0000256" key="7">
    <source>
        <dbReference type="ARBA" id="ARBA00022989"/>
    </source>
</evidence>
<keyword evidence="11" id="KW-0472">Membrane</keyword>
<dbReference type="PANTHER" id="PTHR46300">
    <property type="entry name" value="P450, PUTATIVE (EUROFUNG)-RELATED-RELATED"/>
    <property type="match status" value="1"/>
</dbReference>
<evidence type="ECO:0000256" key="6">
    <source>
        <dbReference type="ARBA" id="ARBA00022723"/>
    </source>
</evidence>
<name>A0A8E2B2Y5_9APHY</name>
<comment type="cofactor">
    <cofactor evidence="1">
        <name>heme</name>
        <dbReference type="ChEBI" id="CHEBI:30413"/>
    </cofactor>
</comment>
<dbReference type="InterPro" id="IPR036396">
    <property type="entry name" value="Cyt_P450_sf"/>
</dbReference>
<comment type="similarity">
    <text evidence="3">Belongs to the cytochrome P450 family.</text>
</comment>
<keyword evidence="8" id="KW-0560">Oxidoreductase</keyword>
<dbReference type="GO" id="GO:0004497">
    <property type="term" value="F:monooxygenase activity"/>
    <property type="evidence" value="ECO:0007669"/>
    <property type="project" value="UniProtKB-KW"/>
</dbReference>
<proteinExistence type="inferred from homology"/>
<evidence type="ECO:0000256" key="9">
    <source>
        <dbReference type="ARBA" id="ARBA00023004"/>
    </source>
</evidence>
<keyword evidence="5" id="KW-0812">Transmembrane</keyword>
<comment type="subcellular location">
    <subcellularLocation>
        <location evidence="2">Membrane</location>
    </subcellularLocation>
</comment>
<evidence type="ECO:0000256" key="2">
    <source>
        <dbReference type="ARBA" id="ARBA00004370"/>
    </source>
</evidence>
<dbReference type="InterPro" id="IPR050364">
    <property type="entry name" value="Cytochrome_P450_fung"/>
</dbReference>
<dbReference type="GO" id="GO:0005506">
    <property type="term" value="F:iron ion binding"/>
    <property type="evidence" value="ECO:0007669"/>
    <property type="project" value="InterPro"/>
</dbReference>
<evidence type="ECO:0000256" key="8">
    <source>
        <dbReference type="ARBA" id="ARBA00023002"/>
    </source>
</evidence>
<dbReference type="Proteomes" id="UP000250043">
    <property type="component" value="Unassembled WGS sequence"/>
</dbReference>
<keyword evidence="6" id="KW-0479">Metal-binding</keyword>
<organism evidence="12 13">
    <name type="scientific">Obba rivulosa</name>
    <dbReference type="NCBI Taxonomy" id="1052685"/>
    <lineage>
        <taxon>Eukaryota</taxon>
        <taxon>Fungi</taxon>
        <taxon>Dikarya</taxon>
        <taxon>Basidiomycota</taxon>
        <taxon>Agaricomycotina</taxon>
        <taxon>Agaricomycetes</taxon>
        <taxon>Polyporales</taxon>
        <taxon>Gelatoporiaceae</taxon>
        <taxon>Obba</taxon>
    </lineage>
</organism>
<evidence type="ECO:0000313" key="12">
    <source>
        <dbReference type="EMBL" id="OCH93089.1"/>
    </source>
</evidence>
<dbReference type="SUPFAM" id="SSF48264">
    <property type="entry name" value="Cytochrome P450"/>
    <property type="match status" value="1"/>
</dbReference>
<dbReference type="GO" id="GO:0016705">
    <property type="term" value="F:oxidoreductase activity, acting on paired donors, with incorporation or reduction of molecular oxygen"/>
    <property type="evidence" value="ECO:0007669"/>
    <property type="project" value="InterPro"/>
</dbReference>
<keyword evidence="7" id="KW-1133">Transmembrane helix</keyword>
<evidence type="ECO:0000256" key="10">
    <source>
        <dbReference type="ARBA" id="ARBA00023033"/>
    </source>
</evidence>
<protein>
    <submittedName>
        <fullName evidence="12">Cytochrome P450</fullName>
    </submittedName>
</protein>